<dbReference type="EMBL" id="FNBD01000001">
    <property type="protein sequence ID" value="SDE47439.1"/>
    <property type="molecule type" value="Genomic_DNA"/>
</dbReference>
<evidence type="ECO:0000313" key="1">
    <source>
        <dbReference type="EMBL" id="SDE47439.1"/>
    </source>
</evidence>
<organism evidence="1 2">
    <name type="scientific">Cellulophaga baltica</name>
    <dbReference type="NCBI Taxonomy" id="76594"/>
    <lineage>
        <taxon>Bacteria</taxon>
        <taxon>Pseudomonadati</taxon>
        <taxon>Bacteroidota</taxon>
        <taxon>Flavobacteriia</taxon>
        <taxon>Flavobacteriales</taxon>
        <taxon>Flavobacteriaceae</taxon>
        <taxon>Cellulophaga</taxon>
    </lineage>
</organism>
<dbReference type="RefSeq" id="WP_029450150.1">
    <property type="nucleotide sequence ID" value="NZ_CANMRD010000001.1"/>
</dbReference>
<proteinExistence type="predicted"/>
<accession>A0A1G7D7F9</accession>
<gene>
    <name evidence="1" type="ORF">SAMN04487992_101390</name>
</gene>
<name>A0A1G7D7F9_9FLAO</name>
<dbReference type="AlphaFoldDB" id="A0A1G7D7F9"/>
<dbReference type="Pfam" id="PF10029">
    <property type="entry name" value="DUF2271"/>
    <property type="match status" value="1"/>
</dbReference>
<keyword evidence="2" id="KW-1185">Reference proteome</keyword>
<dbReference type="InterPro" id="IPR014469">
    <property type="entry name" value="DUF2271"/>
</dbReference>
<evidence type="ECO:0000313" key="2">
    <source>
        <dbReference type="Proteomes" id="UP000182114"/>
    </source>
</evidence>
<protein>
    <submittedName>
        <fullName evidence="1">Uncharacterized protein</fullName>
    </submittedName>
</protein>
<sequence length="164" mass="18369">MKNVFKIAGIALVGFVILSVYSFSAAASATKYKCMMQMVNYTGEGAYVVVSLINPKGDYEKTLYVQGDDSEWYHDLTEWWKFYGKKRSGIDAITGATIAGGERIVSVIEIDDSKINSGYSIRFETAVEDQEYYTKDVQFELTTASVKSKVEGTGFLRYVRLLPN</sequence>
<reference evidence="2" key="1">
    <citation type="submission" date="2016-10" db="EMBL/GenBank/DDBJ databases">
        <authorList>
            <person name="Varghese N."/>
            <person name="Submissions S."/>
        </authorList>
    </citation>
    <scope>NUCLEOTIDE SEQUENCE [LARGE SCALE GENOMIC DNA]</scope>
    <source>
        <strain evidence="2">DSM 24729</strain>
    </source>
</reference>
<dbReference type="eggNOG" id="ENOG503096N">
    <property type="taxonomic scope" value="Bacteria"/>
</dbReference>
<dbReference type="Proteomes" id="UP000182114">
    <property type="component" value="Unassembled WGS sequence"/>
</dbReference>